<protein>
    <submittedName>
        <fullName evidence="1">Uncharacterized protein</fullName>
    </submittedName>
</protein>
<evidence type="ECO:0000313" key="1">
    <source>
        <dbReference type="EMBL" id="EEP53656.1"/>
    </source>
</evidence>
<keyword evidence="2" id="KW-1185">Reference proteome</keyword>
<proteinExistence type="predicted"/>
<dbReference type="EMBL" id="ACOM01000005">
    <property type="protein sequence ID" value="EEP53656.1"/>
    <property type="molecule type" value="Genomic_DNA"/>
</dbReference>
<accession>C4IFB2</accession>
<dbReference type="RefSeq" id="WP_003406462.1">
    <property type="nucleotide sequence ID" value="NZ_ACOM01000005.1"/>
</dbReference>
<organism evidence="1 2">
    <name type="scientific">Clostridium butyricum E4 str. BoNT E BL5262</name>
    <dbReference type="NCBI Taxonomy" id="632245"/>
    <lineage>
        <taxon>Bacteria</taxon>
        <taxon>Bacillati</taxon>
        <taxon>Bacillota</taxon>
        <taxon>Clostridia</taxon>
        <taxon>Eubacteriales</taxon>
        <taxon>Clostridiaceae</taxon>
        <taxon>Clostridium</taxon>
    </lineage>
</organism>
<dbReference type="HOGENOM" id="CLU_2615730_0_0_9"/>
<sequence length="78" mass="9079">MSNLIVADIDCNEYLEGKVRQDVVGKHRQAIKRELDETLCRECPLQKPCTLILTIHRECICSILRKQEDKHNESTKDI</sequence>
<reference evidence="1 2" key="1">
    <citation type="submission" date="2009-08" db="EMBL/GenBank/DDBJ databases">
        <authorList>
            <person name="Shrivastava S."/>
            <person name="Brinkac L.B."/>
            <person name="Brown J.L."/>
            <person name="Bruce D.B."/>
            <person name="Detter C."/>
            <person name="Green L.D."/>
            <person name="Munk C.A."/>
            <person name="Rogers Y.C."/>
            <person name="Tapia R."/>
            <person name="Sims D.R."/>
            <person name="Smith L.A."/>
            <person name="Smith T.J."/>
            <person name="Sutton G."/>
            <person name="Brettin T."/>
        </authorList>
    </citation>
    <scope>NUCLEOTIDE SEQUENCE [LARGE SCALE GENOMIC DNA]</scope>
    <source>
        <strain evidence="2">E4 str. BoNT E BL5262</strain>
    </source>
</reference>
<dbReference type="STRING" id="1492.ATN24_17445"/>
<evidence type="ECO:0000313" key="2">
    <source>
        <dbReference type="Proteomes" id="UP000003081"/>
    </source>
</evidence>
<dbReference type="Proteomes" id="UP000003081">
    <property type="component" value="Unassembled WGS sequence"/>
</dbReference>
<dbReference type="AlphaFoldDB" id="C4IFB2"/>
<name>C4IFB2_CLOBU</name>
<comment type="caution">
    <text evidence="1">The sequence shown here is derived from an EMBL/GenBank/DDBJ whole genome shotgun (WGS) entry which is preliminary data.</text>
</comment>
<gene>
    <name evidence="1" type="ORF">CLP_1616</name>
</gene>